<name>A0ABT8QP98_9FIRM</name>
<sequence>MVYKTTLNHFEKRWIANPPFFVFKYLYKADESGIVFHTGAFKDVYKQVVKNPKVELCFNDFKRNIQVRVRGELEIVNDNALKEEISEHPSRKFLKPWKESGSLQDFYNSFIVFRLKNGKALTWTIETNSAPKTDIQL</sequence>
<proteinExistence type="predicted"/>
<evidence type="ECO:0000259" key="1">
    <source>
        <dbReference type="Pfam" id="PF01243"/>
    </source>
</evidence>
<gene>
    <name evidence="2" type="ORF">M8H41_09920</name>
</gene>
<evidence type="ECO:0000313" key="2">
    <source>
        <dbReference type="EMBL" id="MDO0823168.1"/>
    </source>
</evidence>
<comment type="caution">
    <text evidence="2">The sequence shown here is derived from an EMBL/GenBank/DDBJ whole genome shotgun (WGS) entry which is preliminary data.</text>
</comment>
<dbReference type="SUPFAM" id="SSF50475">
    <property type="entry name" value="FMN-binding split barrel"/>
    <property type="match status" value="1"/>
</dbReference>
<organism evidence="2 3">
    <name type="scientific">Desulfosporosinus nitroreducens</name>
    <dbReference type="NCBI Taxonomy" id="2018668"/>
    <lineage>
        <taxon>Bacteria</taxon>
        <taxon>Bacillati</taxon>
        <taxon>Bacillota</taxon>
        <taxon>Clostridia</taxon>
        <taxon>Eubacteriales</taxon>
        <taxon>Desulfitobacteriaceae</taxon>
        <taxon>Desulfosporosinus</taxon>
    </lineage>
</organism>
<reference evidence="2" key="1">
    <citation type="submission" date="2022-05" db="EMBL/GenBank/DDBJ databases">
        <title>Expanded diversity of anoxic marine methylotrophy in a Black Sea sulfate reducing microorganism.</title>
        <authorList>
            <person name="Fischer P.Q."/>
            <person name="Stams A.J.M."/>
            <person name="Villanueva L."/>
            <person name="Sousa D.Z."/>
        </authorList>
    </citation>
    <scope>NUCLEOTIDE SEQUENCE</scope>
    <source>
        <strain evidence="2">P130</strain>
    </source>
</reference>
<protein>
    <submittedName>
        <fullName evidence="2">Pyridoxamine 5'-phosphate oxidase family protein</fullName>
    </submittedName>
</protein>
<feature type="domain" description="Pyridoxamine 5'-phosphate oxidase N-terminal" evidence="1">
    <location>
        <begin position="22"/>
        <end position="88"/>
    </location>
</feature>
<dbReference type="Pfam" id="PF01243">
    <property type="entry name" value="PNPOx_N"/>
    <property type="match status" value="1"/>
</dbReference>
<dbReference type="RefSeq" id="WP_302048669.1">
    <property type="nucleotide sequence ID" value="NZ_JAMJEV010000007.1"/>
</dbReference>
<dbReference type="Gene3D" id="2.30.110.10">
    <property type="entry name" value="Electron Transport, Fmn-binding Protein, Chain A"/>
    <property type="match status" value="1"/>
</dbReference>
<dbReference type="Proteomes" id="UP001176021">
    <property type="component" value="Unassembled WGS sequence"/>
</dbReference>
<dbReference type="InterPro" id="IPR011576">
    <property type="entry name" value="Pyridox_Oxase_N"/>
</dbReference>
<dbReference type="InterPro" id="IPR012349">
    <property type="entry name" value="Split_barrel_FMN-bd"/>
</dbReference>
<evidence type="ECO:0000313" key="3">
    <source>
        <dbReference type="Proteomes" id="UP001176021"/>
    </source>
</evidence>
<dbReference type="EMBL" id="JAMJEV010000007">
    <property type="protein sequence ID" value="MDO0823168.1"/>
    <property type="molecule type" value="Genomic_DNA"/>
</dbReference>
<keyword evidence="3" id="KW-1185">Reference proteome</keyword>
<accession>A0ABT8QP98</accession>